<dbReference type="AlphaFoldDB" id="A0A0G1U771"/>
<protein>
    <submittedName>
        <fullName evidence="1">Uncharacterized protein</fullName>
    </submittedName>
</protein>
<reference evidence="1 2" key="1">
    <citation type="journal article" date="2015" name="Nature">
        <title>rRNA introns, odd ribosomes, and small enigmatic genomes across a large radiation of phyla.</title>
        <authorList>
            <person name="Brown C.T."/>
            <person name="Hug L.A."/>
            <person name="Thomas B.C."/>
            <person name="Sharon I."/>
            <person name="Castelle C.J."/>
            <person name="Singh A."/>
            <person name="Wilkins M.J."/>
            <person name="Williams K.H."/>
            <person name="Banfield J.F."/>
        </authorList>
    </citation>
    <scope>NUCLEOTIDE SEQUENCE [LARGE SCALE GENOMIC DNA]</scope>
</reference>
<name>A0A0G1U771_9BACT</name>
<comment type="caution">
    <text evidence="1">The sequence shown here is derived from an EMBL/GenBank/DDBJ whole genome shotgun (WGS) entry which is preliminary data.</text>
</comment>
<dbReference type="EMBL" id="LCPC01000003">
    <property type="protein sequence ID" value="KKU89966.1"/>
    <property type="molecule type" value="Genomic_DNA"/>
</dbReference>
<evidence type="ECO:0000313" key="2">
    <source>
        <dbReference type="Proteomes" id="UP000034403"/>
    </source>
</evidence>
<dbReference type="Proteomes" id="UP000034403">
    <property type="component" value="Unassembled WGS sequence"/>
</dbReference>
<sequence>MNEQPQNPELTLKQRLLEAVKEKGPDSSEAKALFLEWTMSQERIADQAPGPFGRYELALKRAHLFHDAGLIQDARQALEDALTMAAQEFEPEYWDKIRDELERFK</sequence>
<evidence type="ECO:0000313" key="1">
    <source>
        <dbReference type="EMBL" id="KKU89966.1"/>
    </source>
</evidence>
<accession>A0A0G1U771</accession>
<gene>
    <name evidence="1" type="ORF">UY20_C0003G0005</name>
</gene>
<proteinExistence type="predicted"/>
<organism evidence="1 2">
    <name type="scientific">Candidatus Yanofskybacteria bacterium GW2011_GWA1_48_10</name>
    <dbReference type="NCBI Taxonomy" id="1619022"/>
    <lineage>
        <taxon>Bacteria</taxon>
        <taxon>Candidatus Yanofskyibacteriota</taxon>
    </lineage>
</organism>